<keyword evidence="1" id="KW-0378">Hydrolase</keyword>
<evidence type="ECO:0000256" key="2">
    <source>
        <dbReference type="SAM" id="MobiDB-lite"/>
    </source>
</evidence>
<dbReference type="InterPro" id="IPR056443">
    <property type="entry name" value="AEP_C962R"/>
</dbReference>
<feature type="domain" description="C962R-like N-terminal AEP" evidence="4">
    <location>
        <begin position="27"/>
        <end position="150"/>
    </location>
</feature>
<feature type="domain" description="Hom-end-associated Hint" evidence="3">
    <location>
        <begin position="626"/>
        <end position="700"/>
    </location>
</feature>
<dbReference type="GO" id="GO:0016787">
    <property type="term" value="F:hydrolase activity"/>
    <property type="evidence" value="ECO:0007669"/>
    <property type="project" value="UniProtKB-KW"/>
</dbReference>
<name>A0A8T1TS40_9STRA</name>
<protein>
    <recommendedName>
        <fullName evidence="7">P-loop containing nucleoside triphosphate hydrolase</fullName>
    </recommendedName>
</protein>
<gene>
    <name evidence="5" type="ORF">JG687_00016045</name>
</gene>
<feature type="compositionally biased region" description="Basic and acidic residues" evidence="2">
    <location>
        <begin position="1336"/>
        <end position="1347"/>
    </location>
</feature>
<dbReference type="PANTHER" id="PTHR35372:SF2">
    <property type="entry name" value="SF3 HELICASE DOMAIN-CONTAINING PROTEIN"/>
    <property type="match status" value="1"/>
</dbReference>
<dbReference type="PANTHER" id="PTHR35372">
    <property type="entry name" value="ATP BINDING PROTEIN-RELATED"/>
    <property type="match status" value="1"/>
</dbReference>
<dbReference type="InterPro" id="IPR051620">
    <property type="entry name" value="ORF904-like_C"/>
</dbReference>
<evidence type="ECO:0000259" key="4">
    <source>
        <dbReference type="Pfam" id="PF23162"/>
    </source>
</evidence>
<evidence type="ECO:0000259" key="3">
    <source>
        <dbReference type="Pfam" id="PF05203"/>
    </source>
</evidence>
<feature type="region of interest" description="Disordered" evidence="2">
    <location>
        <begin position="1272"/>
        <end position="1300"/>
    </location>
</feature>
<proteinExistence type="predicted"/>
<evidence type="ECO:0008006" key="7">
    <source>
        <dbReference type="Google" id="ProtNLM"/>
    </source>
</evidence>
<dbReference type="GO" id="GO:0030908">
    <property type="term" value="P:protein splicing"/>
    <property type="evidence" value="ECO:0007669"/>
    <property type="project" value="InterPro"/>
</dbReference>
<dbReference type="InterPro" id="IPR007868">
    <property type="entry name" value="Hom_end_hint"/>
</dbReference>
<evidence type="ECO:0000313" key="6">
    <source>
        <dbReference type="Proteomes" id="UP000688947"/>
    </source>
</evidence>
<reference evidence="5" key="1">
    <citation type="submission" date="2021-01" db="EMBL/GenBank/DDBJ databases">
        <title>Phytophthora aleatoria, a newly-described species from Pinus radiata is distinct from Phytophthora cactorum isolates based on comparative genomics.</title>
        <authorList>
            <person name="Mcdougal R."/>
            <person name="Panda P."/>
            <person name="Williams N."/>
            <person name="Studholme D.J."/>
        </authorList>
    </citation>
    <scope>NUCLEOTIDE SEQUENCE</scope>
    <source>
        <strain evidence="5">NZFS 3830</strain>
    </source>
</reference>
<evidence type="ECO:0000313" key="5">
    <source>
        <dbReference type="EMBL" id="KAG6947536.1"/>
    </source>
</evidence>
<dbReference type="VEuPathDB" id="FungiDB:PC110_g18006"/>
<evidence type="ECO:0000256" key="1">
    <source>
        <dbReference type="ARBA" id="ARBA00022801"/>
    </source>
</evidence>
<sequence length="1402" mass="161043">MASSEFVSIMDDCRPSNLGLQRYMDQYQYRRQFYVPHDAIPQMMSLANICMKEGIANHLFEVQDVTSMGGSGLAFEFRFESAKRAIEFDTVVSGFLRILFRDILVRWLVFFAGHEEHFCFFLSTGAPTYGGKTLKFKLAFQLMLPSVVRAGELFINKLNYRIRDCFIRFSRTAPAPLLGTYEIGLNEPLYLDSVLRIDIDGGKTDGDSVTLGSIESRFPNTVNELSINYPVVGGAVVKDRFTPLERYVCQQALDDDDRYRFQMARDDAYATSSKSPRRFRDATAWNEILLSLAATRSSSRRFYCVAVMVALDHASNVTTWGQFQKDWHAAVSSRPADRAKYSPASIRYWAEHDAPSQMRRYQGETVRSMLVGDVRHLLVWGRIHHSHIAAYLYFRFPNAYITYNVTKTIAHWYEFVTPSSRDPDGIFDFISEEFKDIVVKVHSDLRSLTTGSPCGSRRSSDSTRSPPGSPQQHRQPSPDEDAKLRHAKALFKAFESSIVSIFNNKFKRSVVDEATGLFKRHHFVKQLDRTEHILGVGNGVVEFNGPDAALLTGYHTYPISLYMDTNYIPYDEDNQFVQTVYRMLRSFVPDDEMAALDFLLYYFSTSLDWLSKESLFLIIHCGGCHVANAQIRMFDGSVELVQNVRVGDLLMGDDNKPRTVRKLHTGVDRMVRVAFNGEDYSFEMTEHHVLSLKFMDVHEVISQRGSGEDIHYAIWHRCCGSDEPARLEVPFASVKAARAYLASVLRSDKRAIKKGDVIDIQVALFMRWSKSWMPRVAPYRPGAVQFAAKPLARDPYELGQWLGVLVQRNATVAIAPDFKTSSLRHRFALLAGLLGACTAEARYELTLPYGVLLGDCIELIYSLGLGCIKVFAPRRDRETWCCLVIRGPGLDRIPSRMRRQRVSPRQEVLTTHHHYLTGDYYVHHNSNGKSVLMELFRRTLGEMCARKMPLSFITDQSRTRACSADPAVMELKGARMVYYSESDRNEKVNVAKEQENFRVNCNHIVTSNHRFVIETTEHAVWRRFMSYRFKICFKHDCDPANPSERQKDPPLIGRIMGDKCYQEAFLSILVPHPTIARETEQYRQSEDVFQRYIMQRVYYYKGRKQSLDDVANNFRAYYRLENGFVYVAKSADMIHTFRNTILGDYITMSGGMYETVDLYTCGDHDHPKCTLPSSVQTDRALGEFIDLLNGVFPYPSTEPSDFNFYLFHLNRYFSDKERFLKDIEGFDPYEAMILWRDSEDILRFYQLENVITLGFDSKIDRFQGFYVEETKCGGDDGSENEGDPQLEGHFGGATQPPAEPENLDQEVISAPALPANEESVEPKQEHQEEHQEEEEFRQRNEESKQEDNEPEQDETFVPAMPKNEQDEEFKRKETYTPARSKETEDPDRIGKRQADRGMMNPA</sequence>
<comment type="caution">
    <text evidence="5">The sequence shown here is derived from an EMBL/GenBank/DDBJ whole genome shotgun (WGS) entry which is preliminary data.</text>
</comment>
<dbReference type="Pfam" id="PF05203">
    <property type="entry name" value="Hom_end_hint"/>
    <property type="match status" value="1"/>
</dbReference>
<accession>A0A8T1TS40</accession>
<dbReference type="OrthoDB" id="120340at2759"/>
<feature type="region of interest" description="Disordered" evidence="2">
    <location>
        <begin position="447"/>
        <end position="481"/>
    </location>
</feature>
<feature type="compositionally biased region" description="Basic and acidic residues" evidence="2">
    <location>
        <begin position="1320"/>
        <end position="1329"/>
    </location>
</feature>
<dbReference type="VEuPathDB" id="FungiDB:PC110_g18005"/>
<dbReference type="Pfam" id="PF23162">
    <property type="entry name" value="AEP_C962R"/>
    <property type="match status" value="1"/>
</dbReference>
<feature type="region of interest" description="Disordered" evidence="2">
    <location>
        <begin position="1317"/>
        <end position="1402"/>
    </location>
</feature>
<dbReference type="EMBL" id="JAENGZ010001534">
    <property type="protein sequence ID" value="KAG6947536.1"/>
    <property type="molecule type" value="Genomic_DNA"/>
</dbReference>
<dbReference type="Proteomes" id="UP000688947">
    <property type="component" value="Unassembled WGS sequence"/>
</dbReference>
<organism evidence="5 6">
    <name type="scientific">Phytophthora cactorum</name>
    <dbReference type="NCBI Taxonomy" id="29920"/>
    <lineage>
        <taxon>Eukaryota</taxon>
        <taxon>Sar</taxon>
        <taxon>Stramenopiles</taxon>
        <taxon>Oomycota</taxon>
        <taxon>Peronosporomycetes</taxon>
        <taxon>Peronosporales</taxon>
        <taxon>Peronosporaceae</taxon>
        <taxon>Phytophthora</taxon>
    </lineage>
</organism>
<feature type="compositionally biased region" description="Basic and acidic residues" evidence="2">
    <location>
        <begin position="1368"/>
        <end position="1395"/>
    </location>
</feature>